<evidence type="ECO:0000313" key="6">
    <source>
        <dbReference type="Proteomes" id="UP000780801"/>
    </source>
</evidence>
<dbReference type="OrthoDB" id="3012298at2759"/>
<keyword evidence="6" id="KW-1185">Reference proteome</keyword>
<protein>
    <recommendedName>
        <fullName evidence="4">Chitin-binding type-3 domain-containing protein</fullName>
    </recommendedName>
</protein>
<dbReference type="GO" id="GO:0004553">
    <property type="term" value="F:hydrolase activity, hydrolyzing O-glycosyl compounds"/>
    <property type="evidence" value="ECO:0007669"/>
    <property type="project" value="InterPro"/>
</dbReference>
<reference evidence="5" key="1">
    <citation type="journal article" date="2020" name="Fungal Divers.">
        <title>Resolving the Mortierellaceae phylogeny through synthesis of multi-gene phylogenetics and phylogenomics.</title>
        <authorList>
            <person name="Vandepol N."/>
            <person name="Liber J."/>
            <person name="Desiro A."/>
            <person name="Na H."/>
            <person name="Kennedy M."/>
            <person name="Barry K."/>
            <person name="Grigoriev I.V."/>
            <person name="Miller A.N."/>
            <person name="O'Donnell K."/>
            <person name="Stajich J.E."/>
            <person name="Bonito G."/>
        </authorList>
    </citation>
    <scope>NUCLEOTIDE SEQUENCE</scope>
    <source>
        <strain evidence="5">KOD1015</strain>
    </source>
</reference>
<dbReference type="SUPFAM" id="SSF51055">
    <property type="entry name" value="Carbohydrate binding domain"/>
    <property type="match status" value="2"/>
</dbReference>
<feature type="chain" id="PRO_5040241536" description="Chitin-binding type-3 domain-containing protein" evidence="3">
    <location>
        <begin position="23"/>
        <end position="622"/>
    </location>
</feature>
<dbReference type="InterPro" id="IPR017853">
    <property type="entry name" value="GH"/>
</dbReference>
<feature type="region of interest" description="Disordered" evidence="2">
    <location>
        <begin position="472"/>
        <end position="499"/>
    </location>
</feature>
<dbReference type="Proteomes" id="UP000780801">
    <property type="component" value="Unassembled WGS sequence"/>
</dbReference>
<dbReference type="SMART" id="SM00495">
    <property type="entry name" value="ChtBD3"/>
    <property type="match status" value="2"/>
</dbReference>
<sequence>MRLTTIVFSVVSAASLFYSAEAAASAAGYLLLNPNNGPAKLKALADNAATIPVNRIFLAFARPGMVYVPGSNTLEHVGLSYVNGGDFGFADLKAQVAKLQAGGVEVFLSMGGWNYGCFPYVYTYYSVGGYGTSTPNYYKIIDNGGSLASCTEANMWCYTCEPKSEGTVLADFDVFPEPSNSTTWKQAQDYVRSKAGGDPPVFHPEMIPGRQWKDSLNGQTNLVPGSDYYIQVNRDPYQDLVYLGKDLGLAGIDIDYEEMWHADYYKKGPATGPWTSHQTVYKYTAIMKDVEINIKAIAPNLKIATAASAAGGLSTNWWGGNLKNIWYNMFKWYPDAYNFIANSGGVNVMTYDLSNNQQFHECPDTNVCSLSQQVLYYMNSYKTNGMTAYVGYEIGIPAYPAFDHDPTHQLPLTQTELTAILAGQGSRGGFFWELYKSKGQPNNLEATAAAQQICKAALGATEPRCGGVIPPFDGSPTTTIEPTTTGTPSTTTPTVPTTTTNPGCTIAAWNPSTAYNSGAQVSYNGRVYSARWWSQNNKPTDGLPWEDKGACGGTTQPTGTPGSCNGVAAWSAGSSYSGGAKVSYNGFLYTASWWTQGDTPGSSSVWVKGAACGSALRRRRLF</sequence>
<dbReference type="Pfam" id="PF02839">
    <property type="entry name" value="CBM_5_12"/>
    <property type="match status" value="2"/>
</dbReference>
<dbReference type="Gene3D" id="2.10.10.20">
    <property type="entry name" value="Carbohydrate-binding module superfamily 5/12"/>
    <property type="match status" value="2"/>
</dbReference>
<dbReference type="CDD" id="cd12215">
    <property type="entry name" value="ChiC_BD"/>
    <property type="match status" value="2"/>
</dbReference>
<keyword evidence="1" id="KW-0378">Hydrolase</keyword>
<evidence type="ECO:0000256" key="2">
    <source>
        <dbReference type="SAM" id="MobiDB-lite"/>
    </source>
</evidence>
<keyword evidence="3" id="KW-0732">Signal</keyword>
<dbReference type="GO" id="GO:0005576">
    <property type="term" value="C:extracellular region"/>
    <property type="evidence" value="ECO:0007669"/>
    <property type="project" value="InterPro"/>
</dbReference>
<feature type="compositionally biased region" description="Low complexity" evidence="2">
    <location>
        <begin position="476"/>
        <end position="499"/>
    </location>
</feature>
<accession>A0A9P6KHL0</accession>
<dbReference type="SUPFAM" id="SSF51445">
    <property type="entry name" value="(Trans)glycosidases"/>
    <property type="match status" value="1"/>
</dbReference>
<dbReference type="Gene3D" id="3.20.20.80">
    <property type="entry name" value="Glycosidases"/>
    <property type="match status" value="2"/>
</dbReference>
<comment type="caution">
    <text evidence="5">The sequence shown here is derived from an EMBL/GenBank/DDBJ whole genome shotgun (WGS) entry which is preliminary data.</text>
</comment>
<evidence type="ECO:0000259" key="4">
    <source>
        <dbReference type="SMART" id="SM00495"/>
    </source>
</evidence>
<dbReference type="InterPro" id="IPR003610">
    <property type="entry name" value="CBM5/12"/>
</dbReference>
<dbReference type="AlphaFoldDB" id="A0A9P6KHL0"/>
<feature type="domain" description="Chitin-binding type-3" evidence="4">
    <location>
        <begin position="567"/>
        <end position="609"/>
    </location>
</feature>
<feature type="domain" description="Chitin-binding type-3" evidence="4">
    <location>
        <begin position="506"/>
        <end position="548"/>
    </location>
</feature>
<name>A0A9P6KHL0_9FUNG</name>
<feature type="signal peptide" evidence="3">
    <location>
        <begin position="1"/>
        <end position="22"/>
    </location>
</feature>
<dbReference type="GO" id="GO:0005975">
    <property type="term" value="P:carbohydrate metabolic process"/>
    <property type="evidence" value="ECO:0007669"/>
    <property type="project" value="InterPro"/>
</dbReference>
<evidence type="ECO:0000256" key="1">
    <source>
        <dbReference type="ARBA" id="ARBA00022801"/>
    </source>
</evidence>
<dbReference type="GO" id="GO:0030246">
    <property type="term" value="F:carbohydrate binding"/>
    <property type="evidence" value="ECO:0007669"/>
    <property type="project" value="InterPro"/>
</dbReference>
<dbReference type="InterPro" id="IPR036573">
    <property type="entry name" value="CBM_sf_5/12"/>
</dbReference>
<evidence type="ECO:0000256" key="3">
    <source>
        <dbReference type="SAM" id="SignalP"/>
    </source>
</evidence>
<organism evidence="5 6">
    <name type="scientific">Lunasporangiospora selenospora</name>
    <dbReference type="NCBI Taxonomy" id="979761"/>
    <lineage>
        <taxon>Eukaryota</taxon>
        <taxon>Fungi</taxon>
        <taxon>Fungi incertae sedis</taxon>
        <taxon>Mucoromycota</taxon>
        <taxon>Mortierellomycotina</taxon>
        <taxon>Mortierellomycetes</taxon>
        <taxon>Mortierellales</taxon>
        <taxon>Mortierellaceae</taxon>
        <taxon>Lunasporangiospora</taxon>
    </lineage>
</organism>
<evidence type="ECO:0000313" key="5">
    <source>
        <dbReference type="EMBL" id="KAF9585027.1"/>
    </source>
</evidence>
<gene>
    <name evidence="5" type="ORF">BGW38_004209</name>
</gene>
<dbReference type="EMBL" id="JAABOA010000271">
    <property type="protein sequence ID" value="KAF9585027.1"/>
    <property type="molecule type" value="Genomic_DNA"/>
</dbReference>
<proteinExistence type="predicted"/>